<keyword evidence="22 24" id="KW-0511">Multifunctional enzyme</keyword>
<comment type="subcellular location">
    <subcellularLocation>
        <location evidence="2">Membrane</location>
        <topology evidence="2">Multi-pass membrane protein</topology>
    </subcellularLocation>
    <subcellularLocation>
        <location evidence="24">Nucleus</location>
    </subcellularLocation>
    <subcellularLocation>
        <location evidence="24">Chromosome</location>
    </subcellularLocation>
</comment>
<evidence type="ECO:0000256" key="10">
    <source>
        <dbReference type="ARBA" id="ARBA00022741"/>
    </source>
</evidence>
<dbReference type="InterPro" id="IPR026851">
    <property type="entry name" value="Dna2/JHS1_DEXXQ-box"/>
</dbReference>
<evidence type="ECO:0000259" key="25">
    <source>
        <dbReference type="Pfam" id="PF08696"/>
    </source>
</evidence>
<evidence type="ECO:0000256" key="16">
    <source>
        <dbReference type="ARBA" id="ARBA00023004"/>
    </source>
</evidence>
<dbReference type="GO" id="GO:0017116">
    <property type="term" value="F:single-stranded DNA helicase activity"/>
    <property type="evidence" value="ECO:0007669"/>
    <property type="project" value="UniProtKB-UniRule"/>
</dbReference>
<evidence type="ECO:0000256" key="2">
    <source>
        <dbReference type="ARBA" id="ARBA00004141"/>
    </source>
</evidence>
<keyword evidence="29" id="KW-1185">Reference proteome</keyword>
<evidence type="ECO:0000256" key="4">
    <source>
        <dbReference type="ARBA" id="ARBA00007913"/>
    </source>
</evidence>
<protein>
    <recommendedName>
        <fullName evidence="24">DNA replication ATP-dependent helicase/nuclease</fullName>
        <ecNumber evidence="24">3.1.-.-</ecNumber>
        <ecNumber evidence="24">3.6.4.12</ecNumber>
    </recommendedName>
</protein>
<dbReference type="GO" id="GO:0046872">
    <property type="term" value="F:metal ion binding"/>
    <property type="evidence" value="ECO:0007669"/>
    <property type="project" value="UniProtKB-UniRule"/>
</dbReference>
<dbReference type="InterPro" id="IPR011604">
    <property type="entry name" value="PDDEXK-like_dom_sf"/>
</dbReference>
<dbReference type="Pfam" id="PF13086">
    <property type="entry name" value="AAA_11"/>
    <property type="match status" value="2"/>
</dbReference>
<dbReference type="SUPFAM" id="SSF52540">
    <property type="entry name" value="P-loop containing nucleoside triphosphate hydrolases"/>
    <property type="match status" value="1"/>
</dbReference>
<keyword evidence="19" id="KW-0472">Membrane</keyword>
<dbReference type="InterPro" id="IPR047187">
    <property type="entry name" value="SF1_C_Upf1"/>
</dbReference>
<dbReference type="Pfam" id="PF13087">
    <property type="entry name" value="AAA_12"/>
    <property type="match status" value="1"/>
</dbReference>
<evidence type="ECO:0000256" key="12">
    <source>
        <dbReference type="ARBA" id="ARBA00022801"/>
    </source>
</evidence>
<dbReference type="GO" id="GO:0051539">
    <property type="term" value="F:4 iron, 4 sulfur cluster binding"/>
    <property type="evidence" value="ECO:0007669"/>
    <property type="project" value="UniProtKB-UniRule"/>
</dbReference>
<evidence type="ECO:0000256" key="23">
    <source>
        <dbReference type="ARBA" id="ARBA00047995"/>
    </source>
</evidence>
<comment type="similarity">
    <text evidence="3">Belongs to the peroxisomal membrane protein PXMP2/4 family.</text>
</comment>
<comment type="function">
    <text evidence="24">Key enzyme involved in DNA replication and DNA repair. Involved in Okazaki fragments processing by cleaving long flaps that escape FEN1: flaps that are longer than 27 nucleotides are coated by replication protein A complex (RPA), leading to recruit DNA2 which cleaves the flap until it is too short to bind RPA and becomes a substrate for FEN1. Also involved in 5'-end resection of DNA during double-strand break (DSB) repair by mediating the cleavage of 5'-ssDNA.</text>
</comment>
<reference evidence="28 29" key="1">
    <citation type="journal article" date="2017" name="G3 (Bethesda)">
        <title>The Physical Genome Mapping of Anopheles albimanus Corrected Scaffold Misassemblies and Identified Interarm Rearrangements in Genus Anopheles.</title>
        <authorList>
            <person name="Artemov G.N."/>
            <person name="Peery A.N."/>
            <person name="Jiang X."/>
            <person name="Tu Z."/>
            <person name="Stegniy V.N."/>
            <person name="Sharakhova M.V."/>
            <person name="Sharakhov I.V."/>
        </authorList>
    </citation>
    <scope>NUCLEOTIDE SEQUENCE [LARGE SCALE GENOMIC DNA]</scope>
    <source>
        <strain evidence="28 29">ALBI9_A</strain>
    </source>
</reference>
<dbReference type="GO" id="GO:0006281">
    <property type="term" value="P:DNA repair"/>
    <property type="evidence" value="ECO:0007669"/>
    <property type="project" value="UniProtKB-KW"/>
</dbReference>
<dbReference type="GO" id="GO:0005634">
    <property type="term" value="C:nucleus"/>
    <property type="evidence" value="ECO:0007669"/>
    <property type="project" value="UniProtKB-SubCell"/>
</dbReference>
<evidence type="ECO:0000256" key="21">
    <source>
        <dbReference type="ARBA" id="ARBA00023242"/>
    </source>
</evidence>
<dbReference type="Proteomes" id="UP000069272">
    <property type="component" value="Chromosome 3R"/>
</dbReference>
<feature type="domain" description="DNA2/NAM7 helicase-like C-terminal" evidence="27">
    <location>
        <begin position="838"/>
        <end position="1110"/>
    </location>
</feature>
<keyword evidence="20 24" id="KW-0234">DNA repair</keyword>
<dbReference type="InterPro" id="IPR014808">
    <property type="entry name" value="DNA_replication_fac_Dna2_N"/>
</dbReference>
<evidence type="ECO:0000256" key="13">
    <source>
        <dbReference type="ARBA" id="ARBA00022806"/>
    </source>
</evidence>
<evidence type="ECO:0000313" key="28">
    <source>
        <dbReference type="EnsemblMetazoa" id="AALB007535-PA"/>
    </source>
</evidence>
<dbReference type="InterPro" id="IPR045055">
    <property type="entry name" value="DNA2/NAM7-like"/>
</dbReference>
<dbReference type="CDD" id="cd18041">
    <property type="entry name" value="DEXXQc_DNA2"/>
    <property type="match status" value="1"/>
</dbReference>
<feature type="domain" description="DNA replication factor Dna2 N-terminal" evidence="25">
    <location>
        <begin position="107"/>
        <end position="307"/>
    </location>
</feature>
<dbReference type="EnsemblMetazoa" id="AALB007535-RA">
    <property type="protein sequence ID" value="AALB007535-PA"/>
    <property type="gene ID" value="AALB007535"/>
</dbReference>
<keyword evidence="16 24" id="KW-0408">Iron</keyword>
<dbReference type="GO" id="GO:0016020">
    <property type="term" value="C:membrane"/>
    <property type="evidence" value="ECO:0007669"/>
    <property type="project" value="UniProtKB-SubCell"/>
</dbReference>
<dbReference type="GO" id="GO:0017108">
    <property type="term" value="F:5'-flap endonuclease activity"/>
    <property type="evidence" value="ECO:0007669"/>
    <property type="project" value="UniProtKB-UniRule"/>
</dbReference>
<evidence type="ECO:0000256" key="9">
    <source>
        <dbReference type="ARBA" id="ARBA00022723"/>
    </source>
</evidence>
<feature type="domain" description="DNA2/NAM7 helicase helicase" evidence="26">
    <location>
        <begin position="658"/>
        <end position="749"/>
    </location>
</feature>
<keyword evidence="7 24" id="KW-0235">DNA replication</keyword>
<dbReference type="VEuPathDB" id="VectorBase:AALB007535"/>
<keyword evidence="5 24" id="KW-0004">4Fe-4S</keyword>
<dbReference type="EC" id="3.6.4.12" evidence="24"/>
<dbReference type="Gene3D" id="3.90.320.10">
    <property type="match status" value="1"/>
</dbReference>
<evidence type="ECO:0000259" key="27">
    <source>
        <dbReference type="Pfam" id="PF13087"/>
    </source>
</evidence>
<evidence type="ECO:0000256" key="22">
    <source>
        <dbReference type="ARBA" id="ARBA00023268"/>
    </source>
</evidence>
<evidence type="ECO:0000256" key="11">
    <source>
        <dbReference type="ARBA" id="ARBA00022763"/>
    </source>
</evidence>
<evidence type="ECO:0000256" key="8">
    <source>
        <dbReference type="ARBA" id="ARBA00022722"/>
    </source>
</evidence>
<comment type="similarity">
    <text evidence="4 24">Belongs to the DNA2/NAM7 helicase family.</text>
</comment>
<keyword evidence="18 24" id="KW-0238">DNA-binding</keyword>
<dbReference type="CDD" id="cd18808">
    <property type="entry name" value="SF1_C_Upf1"/>
    <property type="match status" value="1"/>
</dbReference>
<evidence type="ECO:0000259" key="26">
    <source>
        <dbReference type="Pfam" id="PF13086"/>
    </source>
</evidence>
<dbReference type="GO" id="GO:0033567">
    <property type="term" value="P:DNA replication, Okazaki fragment processing"/>
    <property type="evidence" value="ECO:0007669"/>
    <property type="project" value="UniProtKB-UniRule"/>
</dbReference>
<comment type="cofactor">
    <cofactor evidence="1">
        <name>[4Fe-4S] cluster</name>
        <dbReference type="ChEBI" id="CHEBI:49883"/>
    </cofactor>
</comment>
<keyword evidence="14 24" id="KW-0067">ATP-binding</keyword>
<evidence type="ECO:0000256" key="20">
    <source>
        <dbReference type="ARBA" id="ARBA00023204"/>
    </source>
</evidence>
<dbReference type="InterPro" id="IPR007248">
    <property type="entry name" value="Mpv17_PMP22"/>
</dbReference>
<evidence type="ECO:0000256" key="17">
    <source>
        <dbReference type="ARBA" id="ARBA00023014"/>
    </source>
</evidence>
<keyword evidence="9 24" id="KW-0479">Metal-binding</keyword>
<keyword evidence="11 24" id="KW-0227">DNA damage</keyword>
<dbReference type="Gene3D" id="3.40.50.300">
    <property type="entry name" value="P-loop containing nucleotide triphosphate hydrolases"/>
    <property type="match status" value="2"/>
</dbReference>
<dbReference type="GO" id="GO:0071932">
    <property type="term" value="P:replication fork reversal"/>
    <property type="evidence" value="ECO:0007669"/>
    <property type="project" value="TreeGrafter"/>
</dbReference>
<evidence type="ECO:0000256" key="15">
    <source>
        <dbReference type="ARBA" id="ARBA00022989"/>
    </source>
</evidence>
<keyword evidence="24" id="KW-0158">Chromosome</keyword>
<keyword evidence="15" id="KW-1133">Transmembrane helix</keyword>
<dbReference type="STRING" id="7167.A0A182FLX6"/>
<organism evidence="28 29">
    <name type="scientific">Anopheles albimanus</name>
    <name type="common">New world malaria mosquito</name>
    <dbReference type="NCBI Taxonomy" id="7167"/>
    <lineage>
        <taxon>Eukaryota</taxon>
        <taxon>Metazoa</taxon>
        <taxon>Ecdysozoa</taxon>
        <taxon>Arthropoda</taxon>
        <taxon>Hexapoda</taxon>
        <taxon>Insecta</taxon>
        <taxon>Pterygota</taxon>
        <taxon>Neoptera</taxon>
        <taxon>Endopterygota</taxon>
        <taxon>Diptera</taxon>
        <taxon>Nematocera</taxon>
        <taxon>Culicoidea</taxon>
        <taxon>Culicidae</taxon>
        <taxon>Anophelinae</taxon>
        <taxon>Anopheles</taxon>
    </lineage>
</organism>
<evidence type="ECO:0000256" key="19">
    <source>
        <dbReference type="ARBA" id="ARBA00023136"/>
    </source>
</evidence>
<evidence type="ECO:0000256" key="5">
    <source>
        <dbReference type="ARBA" id="ARBA00022485"/>
    </source>
</evidence>
<dbReference type="VEuPathDB" id="VectorBase:AALB20_037261"/>
<evidence type="ECO:0000256" key="18">
    <source>
        <dbReference type="ARBA" id="ARBA00023125"/>
    </source>
</evidence>
<dbReference type="CDD" id="cd22318">
    <property type="entry name" value="DNA2_N-like"/>
    <property type="match status" value="1"/>
</dbReference>
<dbReference type="InterPro" id="IPR041677">
    <property type="entry name" value="DNA2/NAM7_AAA_11"/>
</dbReference>
<dbReference type="GO" id="GO:0005737">
    <property type="term" value="C:cytoplasm"/>
    <property type="evidence" value="ECO:0007669"/>
    <property type="project" value="TreeGrafter"/>
</dbReference>
<proteinExistence type="inferred from homology"/>
<dbReference type="GO" id="GO:0005694">
    <property type="term" value="C:chromosome"/>
    <property type="evidence" value="ECO:0007669"/>
    <property type="project" value="UniProtKB-SubCell"/>
</dbReference>
<evidence type="ECO:0000256" key="1">
    <source>
        <dbReference type="ARBA" id="ARBA00001966"/>
    </source>
</evidence>
<keyword evidence="6" id="KW-0812">Transmembrane</keyword>
<keyword evidence="13 24" id="KW-0347">Helicase</keyword>
<feature type="domain" description="DNA2/NAM7 helicase helicase" evidence="26">
    <location>
        <begin position="762"/>
        <end position="830"/>
    </location>
</feature>
<evidence type="ECO:0000256" key="14">
    <source>
        <dbReference type="ARBA" id="ARBA00022840"/>
    </source>
</evidence>
<evidence type="ECO:0000256" key="24">
    <source>
        <dbReference type="RuleBase" id="RU367041"/>
    </source>
</evidence>
<dbReference type="VEuPathDB" id="VectorBase:AALB20_030554"/>
<reference evidence="28" key="2">
    <citation type="submission" date="2022-08" db="UniProtKB">
        <authorList>
            <consortium name="EnsemblMetazoa"/>
        </authorList>
    </citation>
    <scope>IDENTIFICATION</scope>
    <source>
        <strain evidence="28">STECLA/ALBI9_A</strain>
    </source>
</reference>
<keyword evidence="21 24" id="KW-0539">Nucleus</keyword>
<keyword evidence="12 24" id="KW-0378">Hydrolase</keyword>
<keyword evidence="17 24" id="KW-0411">Iron-sulfur</keyword>
<evidence type="ECO:0000256" key="3">
    <source>
        <dbReference type="ARBA" id="ARBA00006824"/>
    </source>
</evidence>
<sequence>MAEEKHKKRTLSPSVDIEFGGYQSAVKLPKTAPNTHADQTPIVYENIPARASEDLRFSDCDDDWTDIADQCQQEQQYTLDLTAWKRCEVLAVERDNKQNLIVTLEDKKSKERAKCCLLSPWNTIDHIVSGLIVSVLAVKVQNQFVVDANDGMFITNPDLLVSGTTVVGSLFCARRGVLQQNFRLVDTENREMHIGTLVHTVFQQCLSDNNCRSLQDIKCIADTWIKSPNMVSTLYAYGICSDEAMTAMNPYFEQIDQFLRKYLVNEATRRETTVKSEFKIHAIRDIEENIWCHQLGIKGKIDATVSVTGSDGKGLSEPEVMPLELKTGRASYSFEHVGQLVLYEMMMNLVGHRVRSGLLLYLREGKCTKQASDRNMRRDLILLRNEIAHHFGSWMTPYECASGVMNEGKDPPLFPSLPEPINNERACRKCPYNTICTVMAKRESLAKELPASHRLSAIASEASGHLTNLHIDYFIRWTGIIYLEQKSMAKDYSARTLWTKDPQRRAEKGWCIVDLQLNTPVRMVDDRYFHTFTTSKDQESLHERAITDELQIGDYVICSTNHRIAVAAGYIISRVGHELVLSLERNLSVNYAGEKFHIDRSEGYKSTGFNFSNLAMLLANTNEAERCRRIIIERVKPSFTQGILPKSIIPRAKELLQNLNRHQKMAVLKAAATESYCLLKGLPGTGKTQTIVGIIRILFALGKSVLLTSNTHSAVDNVLKRLVSLKEPKFIRLGTLERIDPAIRFSSAAVMAEQCDTPEKLAKLYDEFQIVAVTCQGSAHPLIARRTFDYCIVDEATQVFQSSIIRPLLQCKRFLLVGDPEQLPPVVKSKEARTVGGDESLFHRLDQEGAFCILPTQYRMNRVLTKLANDFTYDGKLVCGNDMVANNTLKLPQLSTLRQMYQVERWLMKAISNQIDLSAVVLDTGYTGQLNESFQLSDDQQFCLGQERGSTGSLNCVNLAEVAVTIYICGALLHAGVDSKSIGIMAPFRAQVDLIKQHMQRLLQKHKSTRLPLSDGVKSLIKPDKSIHAMSIDECDIEINTVDQFQGKDKKLILYSCTKTAIVAGNTEKPDAENIPQPSAMNSNEILFDKRRLTVAITRAQVKLIVLGDRQCLDTYTPFSKLFKVIPKVGHVKLMDKKDGFEWHNLMVPSKMLRHPLVRGMVTYTFLWPTANLVQQSLEGKRFDSFDYAQCARYGLYGALYVAPTLYGWVRLSSMMWPRMDWRTAIGKALVEQATYGPFAGVSFLFVMTLLEGRSASEAAREVRLKFPQTYAVGLTVWPFVQTINFALVPERHRVPFVAACSFLWTVFLASVKRQDSETTIPTTK</sequence>
<dbReference type="InterPro" id="IPR027417">
    <property type="entry name" value="P-loop_NTPase"/>
</dbReference>
<comment type="catalytic activity">
    <reaction evidence="23 24">
        <text>ATP + H2O = ADP + phosphate + H(+)</text>
        <dbReference type="Rhea" id="RHEA:13065"/>
        <dbReference type="ChEBI" id="CHEBI:15377"/>
        <dbReference type="ChEBI" id="CHEBI:15378"/>
        <dbReference type="ChEBI" id="CHEBI:30616"/>
        <dbReference type="ChEBI" id="CHEBI:43474"/>
        <dbReference type="ChEBI" id="CHEBI:456216"/>
        <dbReference type="EC" id="3.6.4.12"/>
    </reaction>
</comment>
<dbReference type="Pfam" id="PF04117">
    <property type="entry name" value="Mpv17_PMP22"/>
    <property type="match status" value="1"/>
</dbReference>
<evidence type="ECO:0000256" key="7">
    <source>
        <dbReference type="ARBA" id="ARBA00022705"/>
    </source>
</evidence>
<keyword evidence="10 24" id="KW-0547">Nucleotide-binding</keyword>
<dbReference type="Pfam" id="PF08696">
    <property type="entry name" value="Dna2"/>
    <property type="match status" value="1"/>
</dbReference>
<keyword evidence="8 24" id="KW-0540">Nuclease</keyword>
<accession>A0A182FLX6</accession>
<evidence type="ECO:0000256" key="6">
    <source>
        <dbReference type="ARBA" id="ARBA00022692"/>
    </source>
</evidence>
<dbReference type="PANTHER" id="PTHR10887">
    <property type="entry name" value="DNA2/NAM7 HELICASE FAMILY"/>
    <property type="match status" value="1"/>
</dbReference>
<name>A0A182FLX6_ANOAL</name>
<dbReference type="GO" id="GO:0005524">
    <property type="term" value="F:ATP binding"/>
    <property type="evidence" value="ECO:0007669"/>
    <property type="project" value="UniProtKB-UniRule"/>
</dbReference>
<dbReference type="InterPro" id="IPR041679">
    <property type="entry name" value="DNA2/NAM7-like_C"/>
</dbReference>
<dbReference type="PANTHER" id="PTHR10887:SF433">
    <property type="entry name" value="DNA REPLICATION ATP-DEPENDENT HELICASE_NUCLEASE DNA2"/>
    <property type="match status" value="1"/>
</dbReference>
<evidence type="ECO:0000313" key="29">
    <source>
        <dbReference type="Proteomes" id="UP000069272"/>
    </source>
</evidence>
<dbReference type="GO" id="GO:0003677">
    <property type="term" value="F:DNA binding"/>
    <property type="evidence" value="ECO:0007669"/>
    <property type="project" value="UniProtKB-UniRule"/>
</dbReference>
<dbReference type="EC" id="3.1.-.-" evidence="24"/>